<organism evidence="1 2">
    <name type="scientific">Actinophytocola gossypii</name>
    <dbReference type="NCBI Taxonomy" id="2812003"/>
    <lineage>
        <taxon>Bacteria</taxon>
        <taxon>Bacillati</taxon>
        <taxon>Actinomycetota</taxon>
        <taxon>Actinomycetes</taxon>
        <taxon>Pseudonocardiales</taxon>
        <taxon>Pseudonocardiaceae</taxon>
    </lineage>
</organism>
<name>A0ABT2JI44_9PSEU</name>
<gene>
    <name evidence="1" type="ORF">JT362_30945</name>
</gene>
<evidence type="ECO:0008006" key="3">
    <source>
        <dbReference type="Google" id="ProtNLM"/>
    </source>
</evidence>
<accession>A0ABT2JI44</accession>
<comment type="caution">
    <text evidence="1">The sequence shown here is derived from an EMBL/GenBank/DDBJ whole genome shotgun (WGS) entry which is preliminary data.</text>
</comment>
<evidence type="ECO:0000313" key="2">
    <source>
        <dbReference type="Proteomes" id="UP001156441"/>
    </source>
</evidence>
<sequence length="515" mass="57750">MPAFGPETPVLLPNQVEPKGARRWILWPTLQYRVVAPLVHEQRLNMFQRAVLGLARAGVRDRTDIGRLLGLEPGLVGLVHADLRQLSYMDARGAVTLSGRAALKDGFLDPTRTIVTFVYQDPFTGTLWPASTTRPEYALVEWRHRLAVTVQLRTPGAPMSIRALPVPVPDDVHAAVEPPSHEQVVEAVGRGEKVNRRGEKARAWASPPPDRVVTRVSMINTGQPVYVPVELRLRRRTENGVESVSWVAHSPFTGRQSTYLRRLVATRALRWSALGTRIDEFVGQRSDALLVEYDQLDVALRQTLGESIERRFTPRLREHRYRYELLVLLERDISRLRLHSGRSPVLGDVVRNSWQLHESILREIVADHPVTEAAMRRIDEPLRPYLGECCRAIGLLYSQHEHLRVADPPAIRSALRKPRDAKTPPLLAAALISAVNGGANHPFRQLAAVRPKLLTQLTFLSGDRNKVSHADPVELNRASAETAWELAQEITAAYLGQPLPDLSGKDHVIHGEEEE</sequence>
<reference evidence="1 2" key="1">
    <citation type="submission" date="2021-02" db="EMBL/GenBank/DDBJ databases">
        <title>Actinophytocola xerophila sp. nov., isolated from soil of cotton cropping field.</title>
        <authorList>
            <person name="Huang R."/>
            <person name="Chen X."/>
            <person name="Ge X."/>
            <person name="Liu W."/>
        </authorList>
    </citation>
    <scope>NUCLEOTIDE SEQUENCE [LARGE SCALE GENOMIC DNA]</scope>
    <source>
        <strain evidence="1 2">S1-96</strain>
    </source>
</reference>
<dbReference type="Proteomes" id="UP001156441">
    <property type="component" value="Unassembled WGS sequence"/>
</dbReference>
<proteinExistence type="predicted"/>
<evidence type="ECO:0000313" key="1">
    <source>
        <dbReference type="EMBL" id="MCT2587549.1"/>
    </source>
</evidence>
<dbReference type="EMBL" id="JAFFZE010000026">
    <property type="protein sequence ID" value="MCT2587549.1"/>
    <property type="molecule type" value="Genomic_DNA"/>
</dbReference>
<protein>
    <recommendedName>
        <fullName evidence="3">ApeA N-terminal domain-containing protein</fullName>
    </recommendedName>
</protein>
<keyword evidence="2" id="KW-1185">Reference proteome</keyword>